<gene>
    <name evidence="2" type="ORF">SAMN05660706_14910</name>
</gene>
<dbReference type="Pfam" id="PF13541">
    <property type="entry name" value="ChlI"/>
    <property type="match status" value="1"/>
</dbReference>
<dbReference type="Gene3D" id="3.30.230.10">
    <property type="match status" value="1"/>
</dbReference>
<dbReference type="Proteomes" id="UP000199584">
    <property type="component" value="Unassembled WGS sequence"/>
</dbReference>
<protein>
    <submittedName>
        <fullName evidence="2">Subunit ChlI of Mg-chelatase</fullName>
    </submittedName>
</protein>
<dbReference type="EMBL" id="FOYM01000049">
    <property type="protein sequence ID" value="SFR17756.1"/>
    <property type="molecule type" value="Genomic_DNA"/>
</dbReference>
<evidence type="ECO:0000256" key="1">
    <source>
        <dbReference type="SAM" id="MobiDB-lite"/>
    </source>
</evidence>
<dbReference type="STRING" id="39060.SAMN05660706_14910"/>
<organism evidence="2 3">
    <name type="scientific">Desulfoscipio geothermicus DSM 3669</name>
    <dbReference type="NCBI Taxonomy" id="1121426"/>
    <lineage>
        <taxon>Bacteria</taxon>
        <taxon>Bacillati</taxon>
        <taxon>Bacillota</taxon>
        <taxon>Clostridia</taxon>
        <taxon>Eubacteriales</taxon>
        <taxon>Desulfallaceae</taxon>
        <taxon>Desulfoscipio</taxon>
    </lineage>
</organism>
<dbReference type="InterPro" id="IPR020568">
    <property type="entry name" value="Ribosomal_Su5_D2-typ_SF"/>
</dbReference>
<dbReference type="InterPro" id="IPR014721">
    <property type="entry name" value="Ribsml_uS5_D2-typ_fold_subgr"/>
</dbReference>
<dbReference type="SUPFAM" id="SSF54211">
    <property type="entry name" value="Ribosomal protein S5 domain 2-like"/>
    <property type="match status" value="1"/>
</dbReference>
<sequence length="161" mass="17362">MNTAQAGNPYSFGEVKVVGAGNSKLAFFRAVRTRSLASRTAASGKPTISNPGNPLETSTSRRITVNLAPADLKKEGPVYDLAISLGILASTEQIDPLILQGYIFWGELSLDGSIRGINGVLPRVTMLPAGDLHRVVVPEAIRVEHVAEAIQYRGMERKYWG</sequence>
<accession>A0A1I6EJ08</accession>
<feature type="region of interest" description="Disordered" evidence="1">
    <location>
        <begin position="39"/>
        <end position="58"/>
    </location>
</feature>
<dbReference type="AlphaFoldDB" id="A0A1I6EJ08"/>
<evidence type="ECO:0000313" key="2">
    <source>
        <dbReference type="EMBL" id="SFR17756.1"/>
    </source>
</evidence>
<proteinExistence type="predicted"/>
<keyword evidence="3" id="KW-1185">Reference proteome</keyword>
<evidence type="ECO:0000313" key="3">
    <source>
        <dbReference type="Proteomes" id="UP000199584"/>
    </source>
</evidence>
<name>A0A1I6EJ08_9FIRM</name>
<reference evidence="3" key="1">
    <citation type="submission" date="2016-10" db="EMBL/GenBank/DDBJ databases">
        <authorList>
            <person name="Varghese N."/>
            <person name="Submissions S."/>
        </authorList>
    </citation>
    <scope>NUCLEOTIDE SEQUENCE [LARGE SCALE GENOMIC DNA]</scope>
    <source>
        <strain evidence="3">DSM 3669</strain>
    </source>
</reference>